<comment type="similarity">
    <text evidence="1">Belongs to the F420H(2)-dependent quinone reductase family.</text>
</comment>
<dbReference type="SUPFAM" id="SSF50475">
    <property type="entry name" value="FMN-binding split barrel"/>
    <property type="match status" value="1"/>
</dbReference>
<organism evidence="5 6">
    <name type="scientific">Actinomycetospora straminea</name>
    <dbReference type="NCBI Taxonomy" id="663607"/>
    <lineage>
        <taxon>Bacteria</taxon>
        <taxon>Bacillati</taxon>
        <taxon>Actinomycetota</taxon>
        <taxon>Actinomycetes</taxon>
        <taxon>Pseudonocardiales</taxon>
        <taxon>Pseudonocardiaceae</taxon>
        <taxon>Actinomycetospora</taxon>
    </lineage>
</organism>
<dbReference type="PANTHER" id="PTHR39428">
    <property type="entry name" value="F420H(2)-DEPENDENT QUINONE REDUCTASE RV1261C"/>
    <property type="match status" value="1"/>
</dbReference>
<dbReference type="Pfam" id="PF04075">
    <property type="entry name" value="F420H2_quin_red"/>
    <property type="match status" value="1"/>
</dbReference>
<gene>
    <name evidence="5" type="ORF">GCM10023203_27170</name>
</gene>
<dbReference type="PANTHER" id="PTHR39428:SF1">
    <property type="entry name" value="F420H(2)-DEPENDENT QUINONE REDUCTASE RV1261C"/>
    <property type="match status" value="1"/>
</dbReference>
<dbReference type="RefSeq" id="WP_274232910.1">
    <property type="nucleotide sequence ID" value="NZ_BAABHQ010000006.1"/>
</dbReference>
<dbReference type="Gene3D" id="2.30.110.10">
    <property type="entry name" value="Electron Transport, Fmn-binding Protein, Chain A"/>
    <property type="match status" value="1"/>
</dbReference>
<dbReference type="Gene3D" id="1.20.120.520">
    <property type="entry name" value="nmb1532 protein domain like"/>
    <property type="match status" value="1"/>
</dbReference>
<dbReference type="CDD" id="cd12108">
    <property type="entry name" value="Hr-like"/>
    <property type="match status" value="1"/>
</dbReference>
<evidence type="ECO:0000256" key="2">
    <source>
        <dbReference type="ARBA" id="ARBA00049106"/>
    </source>
</evidence>
<evidence type="ECO:0000256" key="3">
    <source>
        <dbReference type="SAM" id="MobiDB-lite"/>
    </source>
</evidence>
<dbReference type="Proteomes" id="UP001500457">
    <property type="component" value="Unassembled WGS sequence"/>
</dbReference>
<evidence type="ECO:0000256" key="1">
    <source>
        <dbReference type="ARBA" id="ARBA00008710"/>
    </source>
</evidence>
<evidence type="ECO:0000313" key="6">
    <source>
        <dbReference type="Proteomes" id="UP001500457"/>
    </source>
</evidence>
<dbReference type="InterPro" id="IPR012349">
    <property type="entry name" value="Split_barrel_FMN-bd"/>
</dbReference>
<sequence>MTVVDRSATPGAAPRTAPFRSGRPRAPGDPAPDLLDYRVVHRAMTRDLARLAAVADELVAAPDRRRLRLLRRHLHGMTVEIVNHHRVEDDDVWPLLEAVAGDRTALVALTEDHERLDPLLARAGELAVSDVATPQLAATLHELADLLARHVADEERDVFPIIAERVRVEDYARLQERFRGTLGLATLTFVVPWVVGHATPAERRVLLADAPPALRVILALTERRFLTRAGRLFGKGLSPRDRRMVILMKVVTRAQVAIVRATHGRRGHRWIAGTEVVALTTTGRRSGQARTVMVLALPDGDDLLVAASHGGVDREPPWWLNLQAEPHARVAHRGEHVDVVAEEVGDDEYAALWARFVAAWPGFEGYRAKVRRRIALVRLRPSRT</sequence>
<dbReference type="EMBL" id="BAABHQ010000006">
    <property type="protein sequence ID" value="GAA4875561.1"/>
    <property type="molecule type" value="Genomic_DNA"/>
</dbReference>
<name>A0ABP9EDQ4_9PSEU</name>
<keyword evidence="6" id="KW-1185">Reference proteome</keyword>
<proteinExistence type="inferred from homology"/>
<dbReference type="InterPro" id="IPR012312">
    <property type="entry name" value="Hemerythrin-like"/>
</dbReference>
<protein>
    <recommendedName>
        <fullName evidence="4">Hemerythrin-like domain-containing protein</fullName>
    </recommendedName>
</protein>
<comment type="caution">
    <text evidence="5">The sequence shown here is derived from an EMBL/GenBank/DDBJ whole genome shotgun (WGS) entry which is preliminary data.</text>
</comment>
<reference evidence="6" key="1">
    <citation type="journal article" date="2019" name="Int. J. Syst. Evol. Microbiol.">
        <title>The Global Catalogue of Microorganisms (GCM) 10K type strain sequencing project: providing services to taxonomists for standard genome sequencing and annotation.</title>
        <authorList>
            <consortium name="The Broad Institute Genomics Platform"/>
            <consortium name="The Broad Institute Genome Sequencing Center for Infectious Disease"/>
            <person name="Wu L."/>
            <person name="Ma J."/>
        </authorList>
    </citation>
    <scope>NUCLEOTIDE SEQUENCE [LARGE SCALE GENOMIC DNA]</scope>
    <source>
        <strain evidence="6">JCM 17983</strain>
    </source>
</reference>
<accession>A0ABP9EDQ4</accession>
<feature type="region of interest" description="Disordered" evidence="3">
    <location>
        <begin position="1"/>
        <end position="33"/>
    </location>
</feature>
<feature type="domain" description="Hemerythrin-like" evidence="4">
    <location>
        <begin position="40"/>
        <end position="161"/>
    </location>
</feature>
<evidence type="ECO:0000313" key="5">
    <source>
        <dbReference type="EMBL" id="GAA4875561.1"/>
    </source>
</evidence>
<dbReference type="Pfam" id="PF01814">
    <property type="entry name" value="Hemerythrin"/>
    <property type="match status" value="1"/>
</dbReference>
<dbReference type="NCBIfam" id="TIGR00026">
    <property type="entry name" value="hi_GC_TIGR00026"/>
    <property type="match status" value="1"/>
</dbReference>
<dbReference type="InterPro" id="IPR004378">
    <property type="entry name" value="F420H2_quin_Rdtase"/>
</dbReference>
<evidence type="ECO:0000259" key="4">
    <source>
        <dbReference type="Pfam" id="PF01814"/>
    </source>
</evidence>
<comment type="catalytic activity">
    <reaction evidence="2">
        <text>oxidized coenzyme F420-(gamma-L-Glu)(n) + a quinol + H(+) = reduced coenzyme F420-(gamma-L-Glu)(n) + a quinone</text>
        <dbReference type="Rhea" id="RHEA:39663"/>
        <dbReference type="Rhea" id="RHEA-COMP:12939"/>
        <dbReference type="Rhea" id="RHEA-COMP:14378"/>
        <dbReference type="ChEBI" id="CHEBI:15378"/>
        <dbReference type="ChEBI" id="CHEBI:24646"/>
        <dbReference type="ChEBI" id="CHEBI:132124"/>
        <dbReference type="ChEBI" id="CHEBI:133980"/>
        <dbReference type="ChEBI" id="CHEBI:139511"/>
    </reaction>
</comment>